<dbReference type="Proteomes" id="UP000034098">
    <property type="component" value="Unassembled WGS sequence"/>
</dbReference>
<feature type="transmembrane region" description="Helical" evidence="2">
    <location>
        <begin position="95"/>
        <end position="112"/>
    </location>
</feature>
<evidence type="ECO:0000313" key="3">
    <source>
        <dbReference type="EMBL" id="KJL39737.1"/>
    </source>
</evidence>
<reference evidence="3 4" key="1">
    <citation type="submission" date="2015-02" db="EMBL/GenBank/DDBJ databases">
        <title>Draft genome sequences of ten Microbacterium spp. with emphasis on heavy metal contaminated environments.</title>
        <authorList>
            <person name="Corretto E."/>
        </authorList>
    </citation>
    <scope>NUCLEOTIDE SEQUENCE [LARGE SCALE GENOMIC DNA]</scope>
    <source>
        <strain evidence="3 4">DSM 8608</strain>
    </source>
</reference>
<dbReference type="Pfam" id="PF11361">
    <property type="entry name" value="DUF3159"/>
    <property type="match status" value="1"/>
</dbReference>
<organism evidence="3 4">
    <name type="scientific">Microbacterium trichothecenolyticum</name>
    <name type="common">Aureobacterium trichothecenolyticum</name>
    <dbReference type="NCBI Taxonomy" id="69370"/>
    <lineage>
        <taxon>Bacteria</taxon>
        <taxon>Bacillati</taxon>
        <taxon>Actinomycetota</taxon>
        <taxon>Actinomycetes</taxon>
        <taxon>Micrococcales</taxon>
        <taxon>Microbacteriaceae</taxon>
        <taxon>Microbacterium</taxon>
    </lineage>
</organism>
<feature type="transmembrane region" description="Helical" evidence="2">
    <location>
        <begin position="183"/>
        <end position="206"/>
    </location>
</feature>
<keyword evidence="4" id="KW-1185">Reference proteome</keyword>
<feature type="transmembrane region" description="Helical" evidence="2">
    <location>
        <begin position="254"/>
        <end position="276"/>
    </location>
</feature>
<keyword evidence="2" id="KW-0472">Membrane</keyword>
<feature type="transmembrane region" description="Helical" evidence="2">
    <location>
        <begin position="145"/>
        <end position="163"/>
    </location>
</feature>
<keyword evidence="2" id="KW-0812">Transmembrane</keyword>
<feature type="transmembrane region" description="Helical" evidence="2">
    <location>
        <begin position="118"/>
        <end position="138"/>
    </location>
</feature>
<protein>
    <recommendedName>
        <fullName evidence="5">DUF3159 domain-containing protein</fullName>
    </recommendedName>
</protein>
<keyword evidence="2" id="KW-1133">Transmembrane helix</keyword>
<evidence type="ECO:0000256" key="1">
    <source>
        <dbReference type="SAM" id="MobiDB-lite"/>
    </source>
</evidence>
<name>A0A0M2H0I7_MICTR</name>
<evidence type="ECO:0008006" key="5">
    <source>
        <dbReference type="Google" id="ProtNLM"/>
    </source>
</evidence>
<accession>A0A0M2H0I7</accession>
<feature type="transmembrane region" description="Helical" evidence="2">
    <location>
        <begin position="218"/>
        <end position="242"/>
    </location>
</feature>
<evidence type="ECO:0000313" key="4">
    <source>
        <dbReference type="Proteomes" id="UP000034098"/>
    </source>
</evidence>
<sequence length="281" mass="28965">MSDTSRPDDASESTADGAADRPPGHTVPTTPSHSADASRGALDDAGPAAPTASEVLGAALGGAARRAGLDPAEGKTTGHVVWAAMGGWRGILESVLPGVVFLVAWTATYDAAAKSGNLLLSLALSVGLAAVFTIVRLIQRQSASAAIGGLIAAAAAAGLSLWTGRGEDSFIPGFLTNTLYGTAFLVSALIGWPLIGLAVGFLMGEGTAWRADKRKRRVFFWLSIAWASLFALRLIVQLPLYFAGDVAALGTIKLIMGLPLFAPLVAVTWLAVRALYPRASK</sequence>
<gene>
    <name evidence="3" type="ORF">RS82_03942</name>
</gene>
<dbReference type="InterPro" id="IPR016566">
    <property type="entry name" value="UCP010219"/>
</dbReference>
<dbReference type="EMBL" id="JYJA01000041">
    <property type="protein sequence ID" value="KJL39737.1"/>
    <property type="molecule type" value="Genomic_DNA"/>
</dbReference>
<feature type="region of interest" description="Disordered" evidence="1">
    <location>
        <begin position="1"/>
        <end position="48"/>
    </location>
</feature>
<dbReference type="AlphaFoldDB" id="A0A0M2H0I7"/>
<proteinExistence type="predicted"/>
<comment type="caution">
    <text evidence="3">The sequence shown here is derived from an EMBL/GenBank/DDBJ whole genome shotgun (WGS) entry which is preliminary data.</text>
</comment>
<dbReference type="PATRIC" id="fig|69370.6.peg.4004"/>
<evidence type="ECO:0000256" key="2">
    <source>
        <dbReference type="SAM" id="Phobius"/>
    </source>
</evidence>